<sequence length="192" mass="21114">MHQPLGAAPVIPATEVEKRPAAPVGADTLLGLFMENRRALVGAAARIVGSRDVAEDVVQDAFLRLRDMTDDGAIRCRLSYLFQVVRNLAIDTYRRQSLEQRWMADEDEGINAPSPTTAPDLIMIGRQALCALAGALAELPERTQRAFEMCRVQGMAQKDIASQLGVSPTLVNFMVRDACIHCRARLTRQQAI</sequence>
<dbReference type="KEGG" id="cpau:EHF44_18545"/>
<dbReference type="Gene3D" id="1.10.10.10">
    <property type="entry name" value="Winged helix-like DNA-binding domain superfamily/Winged helix DNA-binding domain"/>
    <property type="match status" value="1"/>
</dbReference>
<dbReference type="PANTHER" id="PTHR43133:SF63">
    <property type="entry name" value="RNA POLYMERASE SIGMA FACTOR FECI-RELATED"/>
    <property type="match status" value="1"/>
</dbReference>
<proteinExistence type="inferred from homology"/>
<dbReference type="InterPro" id="IPR013325">
    <property type="entry name" value="RNA_pol_sigma_r2"/>
</dbReference>
<dbReference type="InterPro" id="IPR007627">
    <property type="entry name" value="RNA_pol_sigma70_r2"/>
</dbReference>
<name>A0A3G8H7E5_9BURK</name>
<dbReference type="SUPFAM" id="SSF88659">
    <property type="entry name" value="Sigma3 and sigma4 domains of RNA polymerase sigma factors"/>
    <property type="match status" value="1"/>
</dbReference>
<dbReference type="Proteomes" id="UP000270411">
    <property type="component" value="Chromosome 2"/>
</dbReference>
<keyword evidence="4" id="KW-0804">Transcription</keyword>
<dbReference type="NCBIfam" id="TIGR02937">
    <property type="entry name" value="sigma70-ECF"/>
    <property type="match status" value="1"/>
</dbReference>
<reference evidence="8" key="1">
    <citation type="submission" date="2018-11" db="EMBL/GenBank/DDBJ databases">
        <title>FDA dAtabase for Regulatory Grade micrObial Sequences (FDA-ARGOS): Supporting development and validation of Infectious Disease Dx tests.</title>
        <authorList>
            <person name="Goldberg B."/>
            <person name="Campos J."/>
            <person name="Tallon L."/>
            <person name="Sadzewicz L."/>
            <person name="Zhao X."/>
            <person name="Vavikolanu K."/>
            <person name="Mehta A."/>
            <person name="Aluvathingal J."/>
            <person name="Nadendla S."/>
            <person name="Geyer C."/>
            <person name="Nandy P."/>
            <person name="Yan Y."/>
            <person name="Sichtig H."/>
        </authorList>
    </citation>
    <scope>NUCLEOTIDE SEQUENCE [LARGE SCALE GENOMIC DNA]</scope>
    <source>
        <strain evidence="8">FDAARGOS_614</strain>
    </source>
</reference>
<dbReference type="GO" id="GO:0016987">
    <property type="term" value="F:sigma factor activity"/>
    <property type="evidence" value="ECO:0007669"/>
    <property type="project" value="UniProtKB-KW"/>
</dbReference>
<dbReference type="PANTHER" id="PTHR43133">
    <property type="entry name" value="RNA POLYMERASE ECF-TYPE SIGMA FACTO"/>
    <property type="match status" value="1"/>
</dbReference>
<dbReference type="AlphaFoldDB" id="A0A3G8H7E5"/>
<dbReference type="GO" id="GO:0006352">
    <property type="term" value="P:DNA-templated transcription initiation"/>
    <property type="evidence" value="ECO:0007669"/>
    <property type="project" value="InterPro"/>
</dbReference>
<evidence type="ECO:0000256" key="2">
    <source>
        <dbReference type="ARBA" id="ARBA00023015"/>
    </source>
</evidence>
<dbReference type="Pfam" id="PF04542">
    <property type="entry name" value="Sigma70_r2"/>
    <property type="match status" value="1"/>
</dbReference>
<dbReference type="GO" id="GO:0003677">
    <property type="term" value="F:DNA binding"/>
    <property type="evidence" value="ECO:0007669"/>
    <property type="project" value="InterPro"/>
</dbReference>
<keyword evidence="3" id="KW-0731">Sigma factor</keyword>
<dbReference type="InterPro" id="IPR013249">
    <property type="entry name" value="RNA_pol_sigma70_r4_t2"/>
</dbReference>
<evidence type="ECO:0000259" key="5">
    <source>
        <dbReference type="Pfam" id="PF04542"/>
    </source>
</evidence>
<dbReference type="InterPro" id="IPR013324">
    <property type="entry name" value="RNA_pol_sigma_r3/r4-like"/>
</dbReference>
<evidence type="ECO:0000313" key="7">
    <source>
        <dbReference type="EMBL" id="AZG15482.1"/>
    </source>
</evidence>
<dbReference type="OrthoDB" id="9783733at2"/>
<dbReference type="InterPro" id="IPR036388">
    <property type="entry name" value="WH-like_DNA-bd_sf"/>
</dbReference>
<organism evidence="7 8">
    <name type="scientific">Cupriavidus pauculus</name>
    <dbReference type="NCBI Taxonomy" id="82633"/>
    <lineage>
        <taxon>Bacteria</taxon>
        <taxon>Pseudomonadati</taxon>
        <taxon>Pseudomonadota</taxon>
        <taxon>Betaproteobacteria</taxon>
        <taxon>Burkholderiales</taxon>
        <taxon>Burkholderiaceae</taxon>
        <taxon>Cupriavidus</taxon>
    </lineage>
</organism>
<dbReference type="EMBL" id="CP033970">
    <property type="protein sequence ID" value="AZG15482.1"/>
    <property type="molecule type" value="Genomic_DNA"/>
</dbReference>
<gene>
    <name evidence="7" type="ORF">EHF44_18545</name>
</gene>
<evidence type="ECO:0000256" key="1">
    <source>
        <dbReference type="ARBA" id="ARBA00010641"/>
    </source>
</evidence>
<dbReference type="Pfam" id="PF08281">
    <property type="entry name" value="Sigma70_r4_2"/>
    <property type="match status" value="1"/>
</dbReference>
<feature type="domain" description="RNA polymerase sigma factor 70 region 4 type 2" evidence="6">
    <location>
        <begin position="132"/>
        <end position="182"/>
    </location>
</feature>
<evidence type="ECO:0000256" key="4">
    <source>
        <dbReference type="ARBA" id="ARBA00023163"/>
    </source>
</evidence>
<evidence type="ECO:0000256" key="3">
    <source>
        <dbReference type="ARBA" id="ARBA00023082"/>
    </source>
</evidence>
<evidence type="ECO:0000259" key="6">
    <source>
        <dbReference type="Pfam" id="PF08281"/>
    </source>
</evidence>
<dbReference type="InterPro" id="IPR039425">
    <property type="entry name" value="RNA_pol_sigma-70-like"/>
</dbReference>
<accession>A0A3G8H7E5</accession>
<dbReference type="SUPFAM" id="SSF88946">
    <property type="entry name" value="Sigma2 domain of RNA polymerase sigma factors"/>
    <property type="match status" value="1"/>
</dbReference>
<protein>
    <submittedName>
        <fullName evidence="7">RNA polymerase factor sigma-70</fullName>
    </submittedName>
</protein>
<keyword evidence="2" id="KW-0805">Transcription regulation</keyword>
<dbReference type="Gene3D" id="1.10.1740.10">
    <property type="match status" value="1"/>
</dbReference>
<dbReference type="NCBIfam" id="NF005448">
    <property type="entry name" value="PRK07037.1"/>
    <property type="match status" value="1"/>
</dbReference>
<comment type="similarity">
    <text evidence="1">Belongs to the sigma-70 factor family. ECF subfamily.</text>
</comment>
<evidence type="ECO:0000313" key="8">
    <source>
        <dbReference type="Proteomes" id="UP000270411"/>
    </source>
</evidence>
<feature type="domain" description="RNA polymerase sigma-70 region 2" evidence="5">
    <location>
        <begin position="32"/>
        <end position="97"/>
    </location>
</feature>
<dbReference type="InterPro" id="IPR014284">
    <property type="entry name" value="RNA_pol_sigma-70_dom"/>
</dbReference>